<keyword evidence="2" id="KW-1003">Cell membrane</keyword>
<evidence type="ECO:0000256" key="5">
    <source>
        <dbReference type="ARBA" id="ARBA00023136"/>
    </source>
</evidence>
<reference evidence="10" key="1">
    <citation type="journal article" date="2015" name="ISME J.">
        <title>Draft Genome Sequence of Streptomyces incarnatus NRRL8089, which Produces the Nucleoside Antibiotic Sinefungin.</title>
        <authorList>
            <person name="Oshima K."/>
            <person name="Hattori M."/>
            <person name="Shimizu H."/>
            <person name="Fukuda K."/>
            <person name="Nemoto M."/>
            <person name="Inagaki K."/>
            <person name="Tamura T."/>
        </authorList>
    </citation>
    <scope>NUCLEOTIDE SEQUENCE</scope>
    <source>
        <strain evidence="10">FACHB-1375</strain>
    </source>
</reference>
<comment type="caution">
    <text evidence="10">The sequence shown here is derived from an EMBL/GenBank/DDBJ whole genome shotgun (WGS) entry which is preliminary data.</text>
</comment>
<dbReference type="InterPro" id="IPR025857">
    <property type="entry name" value="MacB_PCD"/>
</dbReference>
<accession>A0A926ZJU5</accession>
<dbReference type="EMBL" id="JACJPW010000104">
    <property type="protein sequence ID" value="MBD2185034.1"/>
    <property type="molecule type" value="Genomic_DNA"/>
</dbReference>
<dbReference type="PANTHER" id="PTHR30572:SF4">
    <property type="entry name" value="ABC TRANSPORTER PERMEASE YTRF"/>
    <property type="match status" value="1"/>
</dbReference>
<feature type="transmembrane region" description="Helical" evidence="7">
    <location>
        <begin position="304"/>
        <end position="336"/>
    </location>
</feature>
<dbReference type="Proteomes" id="UP000641646">
    <property type="component" value="Unassembled WGS sequence"/>
</dbReference>
<feature type="transmembrane region" description="Helical" evidence="7">
    <location>
        <begin position="47"/>
        <end position="66"/>
    </location>
</feature>
<dbReference type="GO" id="GO:0022857">
    <property type="term" value="F:transmembrane transporter activity"/>
    <property type="evidence" value="ECO:0007669"/>
    <property type="project" value="TreeGrafter"/>
</dbReference>
<keyword evidence="3 7" id="KW-0812">Transmembrane</keyword>
<protein>
    <submittedName>
        <fullName evidence="10">ABC transporter permease</fullName>
    </submittedName>
</protein>
<evidence type="ECO:0000313" key="10">
    <source>
        <dbReference type="EMBL" id="MBD2185034.1"/>
    </source>
</evidence>
<evidence type="ECO:0000259" key="9">
    <source>
        <dbReference type="Pfam" id="PF12704"/>
    </source>
</evidence>
<comment type="subcellular location">
    <subcellularLocation>
        <location evidence="1">Cell membrane</location>
        <topology evidence="1">Multi-pass membrane protein</topology>
    </subcellularLocation>
</comment>
<evidence type="ECO:0000256" key="2">
    <source>
        <dbReference type="ARBA" id="ARBA00022475"/>
    </source>
</evidence>
<evidence type="ECO:0000256" key="4">
    <source>
        <dbReference type="ARBA" id="ARBA00022989"/>
    </source>
</evidence>
<feature type="transmembrane region" description="Helical" evidence="7">
    <location>
        <begin position="395"/>
        <end position="417"/>
    </location>
</feature>
<evidence type="ECO:0000259" key="8">
    <source>
        <dbReference type="Pfam" id="PF02687"/>
    </source>
</evidence>
<dbReference type="AlphaFoldDB" id="A0A926ZJU5"/>
<feature type="transmembrane region" description="Helical" evidence="7">
    <location>
        <begin position="363"/>
        <end position="389"/>
    </location>
</feature>
<keyword evidence="5 7" id="KW-0472">Membrane</keyword>
<evidence type="ECO:0000256" key="1">
    <source>
        <dbReference type="ARBA" id="ARBA00004651"/>
    </source>
</evidence>
<keyword evidence="4 7" id="KW-1133">Transmembrane helix</keyword>
<evidence type="ECO:0000256" key="3">
    <source>
        <dbReference type="ARBA" id="ARBA00022692"/>
    </source>
</evidence>
<evidence type="ECO:0000313" key="11">
    <source>
        <dbReference type="Proteomes" id="UP000641646"/>
    </source>
</evidence>
<dbReference type="InterPro" id="IPR003838">
    <property type="entry name" value="ABC3_permease_C"/>
</dbReference>
<sequence>MKTEGRRQQFERKAGNLGRIHPTEISLFEVLTMAVEALWSNRLRTSLTMLGVIIGIASVIMVTSVGQGVQKATEQQIQALGTNVMLVLAGAARYGGISQGAGSAGTLTWEDAQAIAKQVPAATGVTAYLQRSGQVVYGDRNVSTFILGVDLSYPDVKEIHPQEGQFFSQDDLDKAEPVVVLGSKVRNDLFPSGQPAVGSTVRVQSGRYTVIGVMESKGSVGGQDQDDRVYIPLTNMSRRIVGNNAINGTAINGLWLKAKDQIDLEAAQFQVTNLLRIRHNIYPPEPDDFRISNQIDIINAFSSVVGLFTVLIGAIAGISLIVGGIGIANIMLVSVVERTREIGIRKAVGATNRAILSQFLAEAVLVSLAGGALGIIIGISLTFAIANVFKFPFVLSVWSAVAGLVLAITVGLIAGVIPARNAARLDPIAALRSD</sequence>
<dbReference type="RefSeq" id="WP_190472599.1">
    <property type="nucleotide sequence ID" value="NZ_JACJPW010000104.1"/>
</dbReference>
<name>A0A926ZJU5_9CYAN</name>
<dbReference type="Pfam" id="PF12704">
    <property type="entry name" value="MacB_PCD"/>
    <property type="match status" value="1"/>
</dbReference>
<organism evidence="10 11">
    <name type="scientific">Aerosakkonema funiforme FACHB-1375</name>
    <dbReference type="NCBI Taxonomy" id="2949571"/>
    <lineage>
        <taxon>Bacteria</taxon>
        <taxon>Bacillati</taxon>
        <taxon>Cyanobacteriota</taxon>
        <taxon>Cyanophyceae</taxon>
        <taxon>Oscillatoriophycideae</taxon>
        <taxon>Aerosakkonematales</taxon>
        <taxon>Aerosakkonemataceae</taxon>
        <taxon>Aerosakkonema</taxon>
    </lineage>
</organism>
<keyword evidence="11" id="KW-1185">Reference proteome</keyword>
<dbReference type="PANTHER" id="PTHR30572">
    <property type="entry name" value="MEMBRANE COMPONENT OF TRANSPORTER-RELATED"/>
    <property type="match status" value="1"/>
</dbReference>
<feature type="domain" description="MacB-like periplasmic core" evidence="9">
    <location>
        <begin position="45"/>
        <end position="273"/>
    </location>
</feature>
<dbReference type="Pfam" id="PF02687">
    <property type="entry name" value="FtsX"/>
    <property type="match status" value="1"/>
</dbReference>
<gene>
    <name evidence="10" type="ORF">H6G03_28850</name>
</gene>
<dbReference type="GO" id="GO:0005886">
    <property type="term" value="C:plasma membrane"/>
    <property type="evidence" value="ECO:0007669"/>
    <property type="project" value="UniProtKB-SubCell"/>
</dbReference>
<proteinExistence type="inferred from homology"/>
<evidence type="ECO:0000256" key="6">
    <source>
        <dbReference type="ARBA" id="ARBA00038076"/>
    </source>
</evidence>
<reference evidence="10" key="2">
    <citation type="submission" date="2020-08" db="EMBL/GenBank/DDBJ databases">
        <authorList>
            <person name="Chen M."/>
            <person name="Teng W."/>
            <person name="Zhao L."/>
            <person name="Hu C."/>
            <person name="Zhou Y."/>
            <person name="Han B."/>
            <person name="Song L."/>
            <person name="Shu W."/>
        </authorList>
    </citation>
    <scope>NUCLEOTIDE SEQUENCE</scope>
    <source>
        <strain evidence="10">FACHB-1375</strain>
    </source>
</reference>
<feature type="domain" description="ABC3 transporter permease C-terminal" evidence="8">
    <location>
        <begin position="314"/>
        <end position="427"/>
    </location>
</feature>
<comment type="similarity">
    <text evidence="6">Belongs to the ABC-4 integral membrane protein family.</text>
</comment>
<dbReference type="InterPro" id="IPR050250">
    <property type="entry name" value="Macrolide_Exporter_MacB"/>
</dbReference>
<evidence type="ECO:0000256" key="7">
    <source>
        <dbReference type="SAM" id="Phobius"/>
    </source>
</evidence>